<organism evidence="8 9">
    <name type="scientific">Coilia grayii</name>
    <name type="common">Gray's grenadier anchovy</name>
    <dbReference type="NCBI Taxonomy" id="363190"/>
    <lineage>
        <taxon>Eukaryota</taxon>
        <taxon>Metazoa</taxon>
        <taxon>Chordata</taxon>
        <taxon>Craniata</taxon>
        <taxon>Vertebrata</taxon>
        <taxon>Euteleostomi</taxon>
        <taxon>Actinopterygii</taxon>
        <taxon>Neopterygii</taxon>
        <taxon>Teleostei</taxon>
        <taxon>Clupei</taxon>
        <taxon>Clupeiformes</taxon>
        <taxon>Clupeoidei</taxon>
        <taxon>Engraulidae</taxon>
        <taxon>Coilinae</taxon>
        <taxon>Coilia</taxon>
    </lineage>
</organism>
<dbReference type="EC" id="3.2.1.18" evidence="3"/>
<dbReference type="GO" id="GO:0016042">
    <property type="term" value="P:lipid catabolic process"/>
    <property type="evidence" value="ECO:0007669"/>
    <property type="project" value="UniProtKB-KW"/>
</dbReference>
<evidence type="ECO:0000313" key="9">
    <source>
        <dbReference type="Proteomes" id="UP001591681"/>
    </source>
</evidence>
<accession>A0ABD1J8A6</accession>
<keyword evidence="5" id="KW-0119">Carbohydrate metabolism</keyword>
<dbReference type="InterPro" id="IPR026856">
    <property type="entry name" value="Sialidase_fam"/>
</dbReference>
<evidence type="ECO:0000256" key="6">
    <source>
        <dbReference type="ARBA" id="ARBA00023295"/>
    </source>
</evidence>
<dbReference type="GO" id="GO:0004308">
    <property type="term" value="F:exo-alpha-sialidase activity"/>
    <property type="evidence" value="ECO:0007669"/>
    <property type="project" value="UniProtKB-EC"/>
</dbReference>
<evidence type="ECO:0000256" key="3">
    <source>
        <dbReference type="ARBA" id="ARBA00012733"/>
    </source>
</evidence>
<proteinExistence type="inferred from homology"/>
<keyword evidence="4" id="KW-0442">Lipid degradation</keyword>
<dbReference type="AlphaFoldDB" id="A0ABD1J8A6"/>
<evidence type="ECO:0000256" key="1">
    <source>
        <dbReference type="ARBA" id="ARBA00000427"/>
    </source>
</evidence>
<keyword evidence="9" id="KW-1185">Reference proteome</keyword>
<reference evidence="8 9" key="1">
    <citation type="submission" date="2024-09" db="EMBL/GenBank/DDBJ databases">
        <title>A chromosome-level genome assembly of Gray's grenadier anchovy, Coilia grayii.</title>
        <authorList>
            <person name="Fu Z."/>
        </authorList>
    </citation>
    <scope>NUCLEOTIDE SEQUENCE [LARGE SCALE GENOMIC DNA]</scope>
    <source>
        <strain evidence="8">G4</strain>
        <tissue evidence="8">Muscle</tissue>
    </source>
</reference>
<gene>
    <name evidence="8" type="ORF">ACEWY4_021171</name>
</gene>
<dbReference type="CDD" id="cd15482">
    <property type="entry name" value="Sialidase_non-viral"/>
    <property type="match status" value="1"/>
</dbReference>
<keyword evidence="4" id="KW-0443">Lipid metabolism</keyword>
<dbReference type="InterPro" id="IPR036278">
    <property type="entry name" value="Sialidase_sf"/>
</dbReference>
<dbReference type="InterPro" id="IPR011040">
    <property type="entry name" value="Sialidase"/>
</dbReference>
<evidence type="ECO:0000256" key="2">
    <source>
        <dbReference type="ARBA" id="ARBA00009348"/>
    </source>
</evidence>
<dbReference type="PANTHER" id="PTHR10628:SF23">
    <property type="entry name" value="SIALIDASE-3"/>
    <property type="match status" value="1"/>
</dbReference>
<name>A0ABD1J8A6_9TELE</name>
<dbReference type="EMBL" id="JBHFQA010000018">
    <property type="protein sequence ID" value="KAL2083398.1"/>
    <property type="molecule type" value="Genomic_DNA"/>
</dbReference>
<comment type="similarity">
    <text evidence="2">Belongs to the glycosyl hydrolase 33 family.</text>
</comment>
<keyword evidence="6" id="KW-0326">Glycosidase</keyword>
<evidence type="ECO:0000256" key="4">
    <source>
        <dbReference type="ARBA" id="ARBA00022963"/>
    </source>
</evidence>
<evidence type="ECO:0000256" key="5">
    <source>
        <dbReference type="ARBA" id="ARBA00023277"/>
    </source>
</evidence>
<evidence type="ECO:0000313" key="8">
    <source>
        <dbReference type="EMBL" id="KAL2083398.1"/>
    </source>
</evidence>
<feature type="domain" description="Sialidase" evidence="7">
    <location>
        <begin position="9"/>
        <end position="306"/>
    </location>
</feature>
<keyword evidence="6" id="KW-0378">Hydrolase</keyword>
<protein>
    <recommendedName>
        <fullName evidence="3">exo-alpha-sialidase</fullName>
        <ecNumber evidence="3">3.2.1.18</ecNumber>
    </recommendedName>
</protein>
<dbReference type="Pfam" id="PF13088">
    <property type="entry name" value="BNR_2"/>
    <property type="match status" value="1"/>
</dbReference>
<sequence length="356" mass="39199">MMRTGKRQENEFLKWSPPKDLMKATKNGYRSMNPCPVFSESKEELYLFFICIKDHISEGSLSPGKTRLCYVTTKDCGKTWGKLKDVTKTVGGIKLLDYKTFAVGPGHGIEVKRSWSGSDSTGSSRLLIPAYVKTMNQQSHTLVFYTDDEGKTWQAGRQLFQECGESQVAEVRVNDGTEVYLYCSARTWGKGAQQVPRLEALSDDVGGSFSKLQSLSLRETPHGCQGSVLALPALKQPPGDHGPSNTWLLYSHPTRGPEKQGESEWARKDLGIFLRESLQDGGSRGHTPWSKPHIIHHGISGYSDLAEGGREGHFACLMECGESAKLRVVFKEFDIGEIPKPAVTSLPGATSPLTNG</sequence>
<dbReference type="SUPFAM" id="SSF50939">
    <property type="entry name" value="Sialidases"/>
    <property type="match status" value="1"/>
</dbReference>
<dbReference type="Gene3D" id="2.120.10.10">
    <property type="match status" value="1"/>
</dbReference>
<dbReference type="Proteomes" id="UP001591681">
    <property type="component" value="Unassembled WGS sequence"/>
</dbReference>
<dbReference type="PANTHER" id="PTHR10628">
    <property type="entry name" value="SIALIDASE"/>
    <property type="match status" value="1"/>
</dbReference>
<evidence type="ECO:0000259" key="7">
    <source>
        <dbReference type="Pfam" id="PF13088"/>
    </source>
</evidence>
<comment type="caution">
    <text evidence="8">The sequence shown here is derived from an EMBL/GenBank/DDBJ whole genome shotgun (WGS) entry which is preliminary data.</text>
</comment>
<comment type="catalytic activity">
    <reaction evidence="1">
        <text>Hydrolysis of alpha-(2-&gt;3)-, alpha-(2-&gt;6)-, alpha-(2-&gt;8)- glycosidic linkages of terminal sialic acid residues in oligosaccharides, glycoproteins, glycolipids, colominic acid and synthetic substrates.</text>
        <dbReference type="EC" id="3.2.1.18"/>
    </reaction>
</comment>